<evidence type="ECO:0000313" key="2">
    <source>
        <dbReference type="EMBL" id="GAI68828.1"/>
    </source>
</evidence>
<dbReference type="EMBL" id="BARW01000044">
    <property type="protein sequence ID" value="GAI68828.1"/>
    <property type="molecule type" value="Genomic_DNA"/>
</dbReference>
<proteinExistence type="predicted"/>
<name>X1QKP8_9ZZZZ</name>
<feature type="domain" description="DNA primase/polymerase bifunctional N-terminal" evidence="1">
    <location>
        <begin position="6"/>
        <end position="163"/>
    </location>
</feature>
<dbReference type="SMART" id="SM00943">
    <property type="entry name" value="Prim-Pol"/>
    <property type="match status" value="1"/>
</dbReference>
<dbReference type="CDD" id="cd04859">
    <property type="entry name" value="Prim_Pol"/>
    <property type="match status" value="1"/>
</dbReference>
<protein>
    <recommendedName>
        <fullName evidence="1">DNA primase/polymerase bifunctional N-terminal domain-containing protein</fullName>
    </recommendedName>
</protein>
<evidence type="ECO:0000259" key="1">
    <source>
        <dbReference type="SMART" id="SM00943"/>
    </source>
</evidence>
<reference evidence="2" key="1">
    <citation type="journal article" date="2014" name="Front. Microbiol.">
        <title>High frequency of phylogenetically diverse reductive dehalogenase-homologous genes in deep subseafloor sedimentary metagenomes.</title>
        <authorList>
            <person name="Kawai M."/>
            <person name="Futagami T."/>
            <person name="Toyoda A."/>
            <person name="Takaki Y."/>
            <person name="Nishi S."/>
            <person name="Hori S."/>
            <person name="Arai W."/>
            <person name="Tsubouchi T."/>
            <person name="Morono Y."/>
            <person name="Uchiyama I."/>
            <person name="Ito T."/>
            <person name="Fujiyama A."/>
            <person name="Inagaki F."/>
            <person name="Takami H."/>
        </authorList>
    </citation>
    <scope>NUCLEOTIDE SEQUENCE</scope>
    <source>
        <strain evidence="2">Expedition CK06-06</strain>
    </source>
</reference>
<gene>
    <name evidence="2" type="ORF">S12H4_00418</name>
</gene>
<dbReference type="Gene3D" id="3.30.720.160">
    <property type="entry name" value="Bifunctional DNA primase/polymerase, N-terminal"/>
    <property type="match status" value="1"/>
</dbReference>
<organism evidence="2">
    <name type="scientific">marine sediment metagenome</name>
    <dbReference type="NCBI Taxonomy" id="412755"/>
    <lineage>
        <taxon>unclassified sequences</taxon>
        <taxon>metagenomes</taxon>
        <taxon>ecological metagenomes</taxon>
    </lineage>
</organism>
<comment type="caution">
    <text evidence="2">The sequence shown here is derived from an EMBL/GenBank/DDBJ whole genome shotgun (WGS) entry which is preliminary data.</text>
</comment>
<sequence length="367" mass="42443">MIKDIINEYYQKGYSLIPLKNNSKFPAIRWKKYRRRRASLEEILNWFINFKELKFMNFKEPNIGLVTGEKLVSIDVDYPSLLPELFKLLPEAEKTTRVKTKRGFQFYFSNNGYKIRSTKNLFGLGIELHAKGRQVVAPPSKINGFIYHFEIPLSQIKPLPEKIIKYLEGTLPGMGTGIKEGGPAPGAEVEYKKGRALSLPRYNGQDRYCIKQIWDRELKAGERDSSLFILYNLLLQNKNRLDHAKKITILKNNSLVKPLTYQEMEKLFRKGYRFKCSTIRETLPYIECSKCRFKFKGGVLGLGNIIVKNFMKIPKLEPSEQRVLLILGTYFDGEEEPTQYKIIKVGGLSKNTVRKGIEGLRKKGIIK</sequence>
<accession>X1QKP8</accession>
<dbReference type="Pfam" id="PF09250">
    <property type="entry name" value="Prim-Pol"/>
    <property type="match status" value="1"/>
</dbReference>
<dbReference type="SUPFAM" id="SSF56747">
    <property type="entry name" value="Prim-pol domain"/>
    <property type="match status" value="1"/>
</dbReference>
<dbReference type="AlphaFoldDB" id="X1QKP8"/>
<dbReference type="InterPro" id="IPR015330">
    <property type="entry name" value="DNA_primase/pol_bifunc_N"/>
</dbReference>